<accession>A0A0H1RII9</accession>
<protein>
    <recommendedName>
        <fullName evidence="6">FAD-binding PCMH-type domain-containing protein</fullName>
    </recommendedName>
</protein>
<dbReference type="PATRIC" id="fig|1225564.3.peg.3765"/>
<keyword evidence="4" id="KW-0274">FAD</keyword>
<reference evidence="7 8" key="1">
    <citation type="submission" date="2015-05" db="EMBL/GenBank/DDBJ databases">
        <title>Draft genome sequence of Microvirga vignae strain BR3299, a novel nitrogen fixing bacteria isolated from Brazil semi-aired region.</title>
        <authorList>
            <person name="Zilli J.E."/>
            <person name="Passos S.R."/>
            <person name="Leite J."/>
            <person name="Baldani J.I."/>
            <person name="Xavier G.R."/>
            <person name="Rumjaneck N.G."/>
            <person name="Simoes-Araujo J.L."/>
        </authorList>
    </citation>
    <scope>NUCLEOTIDE SEQUENCE [LARGE SCALE GENOMIC DNA]</scope>
    <source>
        <strain evidence="7 8">BR3299</strain>
    </source>
</reference>
<evidence type="ECO:0000256" key="2">
    <source>
        <dbReference type="ARBA" id="ARBA00008000"/>
    </source>
</evidence>
<comment type="caution">
    <text evidence="7">The sequence shown here is derived from an EMBL/GenBank/DDBJ whole genome shotgun (WGS) entry which is preliminary data.</text>
</comment>
<dbReference type="SUPFAM" id="SSF55103">
    <property type="entry name" value="FAD-linked oxidases, C-terminal domain"/>
    <property type="match status" value="1"/>
</dbReference>
<dbReference type="RefSeq" id="WP_047189742.1">
    <property type="nucleotide sequence ID" value="NZ_LCYG01000035.1"/>
</dbReference>
<dbReference type="AlphaFoldDB" id="A0A0H1RII9"/>
<dbReference type="GO" id="GO:0016491">
    <property type="term" value="F:oxidoreductase activity"/>
    <property type="evidence" value="ECO:0007669"/>
    <property type="project" value="UniProtKB-KW"/>
</dbReference>
<dbReference type="Gene3D" id="3.30.70.2190">
    <property type="match status" value="1"/>
</dbReference>
<name>A0A0H1RII9_9HYPH</name>
<dbReference type="PROSITE" id="PS51387">
    <property type="entry name" value="FAD_PCMH"/>
    <property type="match status" value="1"/>
</dbReference>
<dbReference type="PANTHER" id="PTHR43716:SF1">
    <property type="entry name" value="D-2-HYDROXYGLUTARATE DEHYDROGENASE, MITOCHONDRIAL"/>
    <property type="match status" value="1"/>
</dbReference>
<dbReference type="EMBL" id="LCYG01000035">
    <property type="protein sequence ID" value="KLK92417.1"/>
    <property type="molecule type" value="Genomic_DNA"/>
</dbReference>
<dbReference type="InterPro" id="IPR004113">
    <property type="entry name" value="FAD-bd_oxidored_4_C"/>
</dbReference>
<sequence length="458" mass="49463">MSNVLEALVAALGPQVRLGADIPGRNHTDASGLQPVAPQALILPQSTEDVATALRICHEHGQSVVTQGGLTGLAGGAHPQSGEVALSLERMTGIEEIDPASATLTALAGTPLAIVQQAAEDAGFLCGIDLGARGSCTIGGNIATNAGGNQVLRYGMARRNTLGLEAVLADGTVVRSLNKMLKNNAGYDWTQLFIGSEGTLGVITRVVIGLHPKPQGVQTALCAVSSFDDALAVLRRFQQSYPGRLLVFEAMWREFMTVATQICGLSPAFEEDHDLTLLIEADMGEESTGSEAFSTLLSDFYEQGLIKDAVVAQSRADRNRFWAYRETPYEYGRFLPEEIRFDVSVPLDRMTEAVEYLRQEMPRQYPDSVWVVFGHVADSNIHINVAIKDMTSDTKKGVQNLVYGMVSRLGGSISAEHGIGRIKRPYLNRSRTEPELALMAKMKQTLDPKGILNPGRVL</sequence>
<evidence type="ECO:0000256" key="4">
    <source>
        <dbReference type="ARBA" id="ARBA00022827"/>
    </source>
</evidence>
<dbReference type="STRING" id="1225564.AA309_14460"/>
<organism evidence="7 8">
    <name type="scientific">Microvirga vignae</name>
    <dbReference type="NCBI Taxonomy" id="1225564"/>
    <lineage>
        <taxon>Bacteria</taxon>
        <taxon>Pseudomonadati</taxon>
        <taxon>Pseudomonadota</taxon>
        <taxon>Alphaproteobacteria</taxon>
        <taxon>Hyphomicrobiales</taxon>
        <taxon>Methylobacteriaceae</taxon>
        <taxon>Microvirga</taxon>
    </lineage>
</organism>
<dbReference type="InterPro" id="IPR016166">
    <property type="entry name" value="FAD-bd_PCMH"/>
</dbReference>
<gene>
    <name evidence="7" type="ORF">AA309_14460</name>
</gene>
<comment type="similarity">
    <text evidence="2">Belongs to the FAD-binding oxidoreductase/transferase type 4 family.</text>
</comment>
<evidence type="ECO:0000256" key="1">
    <source>
        <dbReference type="ARBA" id="ARBA00001974"/>
    </source>
</evidence>
<evidence type="ECO:0000256" key="5">
    <source>
        <dbReference type="ARBA" id="ARBA00023002"/>
    </source>
</evidence>
<dbReference type="Gene3D" id="3.30.465.10">
    <property type="match status" value="1"/>
</dbReference>
<dbReference type="InterPro" id="IPR016164">
    <property type="entry name" value="FAD-linked_Oxase-like_C"/>
</dbReference>
<evidence type="ECO:0000313" key="7">
    <source>
        <dbReference type="EMBL" id="KLK92417.1"/>
    </source>
</evidence>
<dbReference type="InterPro" id="IPR016171">
    <property type="entry name" value="Vanillyl_alc_oxidase_C-sub2"/>
</dbReference>
<dbReference type="Gene3D" id="3.30.43.10">
    <property type="entry name" value="Uridine Diphospho-n-acetylenolpyruvylglucosamine Reductase, domain 2"/>
    <property type="match status" value="1"/>
</dbReference>
<keyword evidence="3" id="KW-0285">Flavoprotein</keyword>
<dbReference type="GO" id="GO:0071949">
    <property type="term" value="F:FAD binding"/>
    <property type="evidence" value="ECO:0007669"/>
    <property type="project" value="InterPro"/>
</dbReference>
<dbReference type="InterPro" id="IPR016167">
    <property type="entry name" value="FAD-bd_PCMH_sub1"/>
</dbReference>
<evidence type="ECO:0000313" key="8">
    <source>
        <dbReference type="Proteomes" id="UP000035489"/>
    </source>
</evidence>
<comment type="cofactor">
    <cofactor evidence="1">
        <name>FAD</name>
        <dbReference type="ChEBI" id="CHEBI:57692"/>
    </cofactor>
</comment>
<dbReference type="Pfam" id="PF01565">
    <property type="entry name" value="FAD_binding_4"/>
    <property type="match status" value="1"/>
</dbReference>
<dbReference type="Proteomes" id="UP000035489">
    <property type="component" value="Unassembled WGS sequence"/>
</dbReference>
<keyword evidence="5" id="KW-0560">Oxidoreductase</keyword>
<dbReference type="Pfam" id="PF02913">
    <property type="entry name" value="FAD-oxidase_C"/>
    <property type="match status" value="1"/>
</dbReference>
<dbReference type="Gene3D" id="3.30.70.2740">
    <property type="match status" value="1"/>
</dbReference>
<dbReference type="OrthoDB" id="9809290at2"/>
<dbReference type="InterPro" id="IPR006094">
    <property type="entry name" value="Oxid_FAD_bind_N"/>
</dbReference>
<evidence type="ECO:0000259" key="6">
    <source>
        <dbReference type="PROSITE" id="PS51387"/>
    </source>
</evidence>
<dbReference type="GO" id="GO:0022904">
    <property type="term" value="P:respiratory electron transport chain"/>
    <property type="evidence" value="ECO:0007669"/>
    <property type="project" value="TreeGrafter"/>
</dbReference>
<feature type="domain" description="FAD-binding PCMH-type" evidence="6">
    <location>
        <begin position="33"/>
        <end position="213"/>
    </location>
</feature>
<dbReference type="PANTHER" id="PTHR43716">
    <property type="entry name" value="D-2-HYDROXYGLUTARATE DEHYDROGENASE, MITOCHONDRIAL"/>
    <property type="match status" value="1"/>
</dbReference>
<dbReference type="InterPro" id="IPR051264">
    <property type="entry name" value="FAD-oxidored/transferase_4"/>
</dbReference>
<dbReference type="FunFam" id="1.10.45.10:FF:000001">
    <property type="entry name" value="D-lactate dehydrogenase mitochondrial"/>
    <property type="match status" value="1"/>
</dbReference>
<dbReference type="SUPFAM" id="SSF56176">
    <property type="entry name" value="FAD-binding/transporter-associated domain-like"/>
    <property type="match status" value="1"/>
</dbReference>
<keyword evidence="8" id="KW-1185">Reference proteome</keyword>
<dbReference type="InterPro" id="IPR016169">
    <property type="entry name" value="FAD-bd_PCMH_sub2"/>
</dbReference>
<dbReference type="Gene3D" id="1.10.45.10">
    <property type="entry name" value="Vanillyl-alcohol Oxidase, Chain A, domain 4"/>
    <property type="match status" value="1"/>
</dbReference>
<dbReference type="InterPro" id="IPR036318">
    <property type="entry name" value="FAD-bd_PCMH-like_sf"/>
</dbReference>
<evidence type="ECO:0000256" key="3">
    <source>
        <dbReference type="ARBA" id="ARBA00022630"/>
    </source>
</evidence>
<proteinExistence type="inferred from homology"/>